<feature type="transmembrane region" description="Helical" evidence="1">
    <location>
        <begin position="17"/>
        <end position="34"/>
    </location>
</feature>
<gene>
    <name evidence="2" type="ordered locus">XBJ1_3138</name>
</gene>
<name>D3V3N1_XENBS</name>
<evidence type="ECO:0000256" key="1">
    <source>
        <dbReference type="SAM" id="Phobius"/>
    </source>
</evidence>
<protein>
    <submittedName>
        <fullName evidence="2">Transposase</fullName>
    </submittedName>
</protein>
<dbReference type="Proteomes" id="UP000002045">
    <property type="component" value="Chromosome"/>
</dbReference>
<keyword evidence="1" id="KW-0472">Membrane</keyword>
<reference evidence="2" key="1">
    <citation type="journal article" date="2011" name="PLoS ONE">
        <title>The entomopathogenic bacterial endosymbionts xenorhabdus and photorhabdus: convergent lifestyles from divergent genomes.</title>
        <authorList>
            <person name="Chaston J.M."/>
            <person name="Suen G."/>
            <person name="Tucker S.L."/>
            <person name="Andersen A.W."/>
            <person name="Bhasin A."/>
            <person name="Bode E."/>
            <person name="Bode H.B."/>
            <person name="Brachmann A.O."/>
            <person name="Cowles C.E."/>
            <person name="Cowles K.N."/>
            <person name="Darby C."/>
            <person name="de Leon L."/>
            <person name="Drace K."/>
            <person name="Du Z."/>
            <person name="Givaudan A."/>
            <person name="Herbert Tran E.E."/>
            <person name="Jewell K.A."/>
            <person name="Knack J.J."/>
            <person name="Krasomil-Osterfeld K.C."/>
            <person name="Kukor R."/>
            <person name="Lanois A."/>
            <person name="Latreille P."/>
            <person name="Leimgruber N.K."/>
            <person name="Lipke C.M."/>
            <person name="Liu R."/>
            <person name="Lu X."/>
            <person name="Martens E.C."/>
            <person name="Marri P.R."/>
            <person name="Medigue C."/>
            <person name="Menard M.L."/>
            <person name="Miller N.M."/>
            <person name="Morales-Soto N."/>
            <person name="Norton S."/>
            <person name="Ogier J.C."/>
            <person name="Orchard S.S."/>
            <person name="Park D."/>
            <person name="Park Y."/>
            <person name="Qurollo B.A."/>
            <person name="Sugar D.R."/>
            <person name="Richards G.R."/>
            <person name="Rouy Z."/>
            <person name="Slominski B."/>
            <person name="Slominski K."/>
            <person name="Snyder H."/>
            <person name="Tjaden B.C."/>
            <person name="van der Hoeven R."/>
            <person name="Welch R.D."/>
            <person name="Wheeler C."/>
            <person name="Xiang B."/>
            <person name="Barbazuk B."/>
            <person name="Gaudriault S."/>
            <person name="Goodner B."/>
            <person name="Slater S.C."/>
            <person name="Forst S."/>
            <person name="Goldman B.S."/>
            <person name="Goodrich-Blair H."/>
        </authorList>
    </citation>
    <scope>NUCLEOTIDE SEQUENCE [LARGE SCALE GENOMIC DNA]</scope>
    <source>
        <strain evidence="2">SS-2004</strain>
    </source>
</reference>
<dbReference type="KEGG" id="xbo:XBJ1_3138"/>
<sequence length="78" mass="9092">MATLLANYKAQQKPDRIEALLMVMTCCLMVYAALEHKIRRELKKSVPFFPDMRNKRTQSPAAREVFLIIEGINSFEFQ</sequence>
<dbReference type="AlphaFoldDB" id="D3V3N1"/>
<keyword evidence="1" id="KW-0812">Transmembrane</keyword>
<proteinExistence type="predicted"/>
<keyword evidence="1" id="KW-1133">Transmembrane helix</keyword>
<evidence type="ECO:0000313" key="2">
    <source>
        <dbReference type="EMBL" id="CBJ82260.1"/>
    </source>
</evidence>
<dbReference type="EMBL" id="FN667741">
    <property type="protein sequence ID" value="CBJ82260.1"/>
    <property type="molecule type" value="Genomic_DNA"/>
</dbReference>
<organism evidence="2 3">
    <name type="scientific">Xenorhabdus bovienii (strain SS-2004)</name>
    <name type="common">Xenorhabdus nematophila subsp. bovienii</name>
    <dbReference type="NCBI Taxonomy" id="406818"/>
    <lineage>
        <taxon>Bacteria</taxon>
        <taxon>Pseudomonadati</taxon>
        <taxon>Pseudomonadota</taxon>
        <taxon>Gammaproteobacteria</taxon>
        <taxon>Enterobacterales</taxon>
        <taxon>Morganellaceae</taxon>
        <taxon>Xenorhabdus</taxon>
    </lineage>
</organism>
<evidence type="ECO:0000313" key="3">
    <source>
        <dbReference type="Proteomes" id="UP000002045"/>
    </source>
</evidence>
<accession>D3V3N1</accession>
<dbReference type="HOGENOM" id="CLU_2621204_0_0_6"/>
<dbReference type="eggNOG" id="COG5421">
    <property type="taxonomic scope" value="Bacteria"/>
</dbReference>